<dbReference type="EMBL" id="BMAU01021306">
    <property type="protein sequence ID" value="GFY11601.1"/>
    <property type="molecule type" value="Genomic_DNA"/>
</dbReference>
<dbReference type="InterPro" id="IPR051944">
    <property type="entry name" value="BEACH_domain_protein"/>
</dbReference>
<accession>A0A8X6SNI8</accession>
<reference evidence="2" key="1">
    <citation type="submission" date="2020-08" db="EMBL/GenBank/DDBJ databases">
        <title>Multicomponent nature underlies the extraordinary mechanical properties of spider dragline silk.</title>
        <authorList>
            <person name="Kono N."/>
            <person name="Nakamura H."/>
            <person name="Mori M."/>
            <person name="Yoshida Y."/>
            <person name="Ohtoshi R."/>
            <person name="Malay A.D."/>
            <person name="Moran D.A.P."/>
            <person name="Tomita M."/>
            <person name="Numata K."/>
            <person name="Arakawa K."/>
        </authorList>
    </citation>
    <scope>NUCLEOTIDE SEQUENCE</scope>
</reference>
<keyword evidence="3" id="KW-1185">Reference proteome</keyword>
<evidence type="ECO:0000313" key="3">
    <source>
        <dbReference type="Proteomes" id="UP000887159"/>
    </source>
</evidence>
<sequence length="225" mass="25292">MKTIFIYSQGCEFSICCWVTTPQPKWEKREKAGNRSDQPDVLAPICNGSPMSLLDFVSVCMSQDVISALVCTMFSPNQPPPEQEMVNSPLDEYQPFTTEQQFVFLQSKDTSSYYERDSLTTHSARKFVMDFLRVIVVDSFSLPPTPKHSPVIDLLLEAIPIDATHNQQCEFQVDILSLVMDHLLAADVLLGEQAAMPIVAGGSYNNIVPNVFYFTSCLVDRLWHG</sequence>
<dbReference type="PANTHER" id="PTHR46108">
    <property type="entry name" value="BLUE CHEESE"/>
    <property type="match status" value="1"/>
</dbReference>
<evidence type="ECO:0000313" key="2">
    <source>
        <dbReference type="EMBL" id="GFY11601.1"/>
    </source>
</evidence>
<name>A0A8X6SNI8_TRICX</name>
<comment type="caution">
    <text evidence="2">The sequence shown here is derived from an EMBL/GenBank/DDBJ whole genome shotgun (WGS) entry which is preliminary data.</text>
</comment>
<keyword evidence="1" id="KW-0853">WD repeat</keyword>
<gene>
    <name evidence="2" type="primary">WDFY3</name>
    <name evidence="2" type="ORF">TNCV_4230701</name>
</gene>
<dbReference type="PANTHER" id="PTHR46108:SF4">
    <property type="entry name" value="BLUE CHEESE"/>
    <property type="match status" value="1"/>
</dbReference>
<evidence type="ECO:0000256" key="1">
    <source>
        <dbReference type="ARBA" id="ARBA00022574"/>
    </source>
</evidence>
<dbReference type="AlphaFoldDB" id="A0A8X6SNI8"/>
<dbReference type="Proteomes" id="UP000887159">
    <property type="component" value="Unassembled WGS sequence"/>
</dbReference>
<proteinExistence type="predicted"/>
<organism evidence="2 3">
    <name type="scientific">Trichonephila clavipes</name>
    <name type="common">Golden silk orbweaver</name>
    <name type="synonym">Nephila clavipes</name>
    <dbReference type="NCBI Taxonomy" id="2585209"/>
    <lineage>
        <taxon>Eukaryota</taxon>
        <taxon>Metazoa</taxon>
        <taxon>Ecdysozoa</taxon>
        <taxon>Arthropoda</taxon>
        <taxon>Chelicerata</taxon>
        <taxon>Arachnida</taxon>
        <taxon>Araneae</taxon>
        <taxon>Araneomorphae</taxon>
        <taxon>Entelegynae</taxon>
        <taxon>Araneoidea</taxon>
        <taxon>Nephilidae</taxon>
        <taxon>Trichonephila</taxon>
    </lineage>
</organism>
<protein>
    <submittedName>
        <fullName evidence="2">WD repeat and FYVE domain-containing protein 3</fullName>
    </submittedName>
</protein>